<dbReference type="InterPro" id="IPR025836">
    <property type="entry name" value="Zn_knuckle_CX2CX4HX4C"/>
</dbReference>
<dbReference type="Pfam" id="PF14111">
    <property type="entry name" value="DUF4283"/>
    <property type="match status" value="1"/>
</dbReference>
<dbReference type="Proteomes" id="UP000264353">
    <property type="component" value="Chromosome A7"/>
</dbReference>
<evidence type="ECO:0000259" key="2">
    <source>
        <dbReference type="Pfam" id="PF14111"/>
    </source>
</evidence>
<dbReference type="InterPro" id="IPR025558">
    <property type="entry name" value="DUF4283"/>
</dbReference>
<gene>
    <name evidence="4" type="ORF">BRARA_G02221</name>
</gene>
<feature type="domain" description="DUF4283" evidence="2">
    <location>
        <begin position="32"/>
        <end position="110"/>
    </location>
</feature>
<dbReference type="AlphaFoldDB" id="A0A397YND1"/>
<evidence type="ECO:0000313" key="4">
    <source>
        <dbReference type="EMBL" id="RID54935.1"/>
    </source>
</evidence>
<evidence type="ECO:0000313" key="5">
    <source>
        <dbReference type="Proteomes" id="UP000264353"/>
    </source>
</evidence>
<evidence type="ECO:0000259" key="3">
    <source>
        <dbReference type="Pfam" id="PF14392"/>
    </source>
</evidence>
<dbReference type="PANTHER" id="PTHR31286">
    <property type="entry name" value="GLYCINE-RICH CELL WALL STRUCTURAL PROTEIN 1.8-LIKE"/>
    <property type="match status" value="1"/>
</dbReference>
<dbReference type="PANTHER" id="PTHR31286:SF178">
    <property type="entry name" value="DUF4283 DOMAIN-CONTAINING PROTEIN"/>
    <property type="match status" value="1"/>
</dbReference>
<accession>A0A397YND1</accession>
<feature type="compositionally biased region" description="Polar residues" evidence="1">
    <location>
        <begin position="538"/>
        <end position="547"/>
    </location>
</feature>
<name>A0A397YND1_BRACM</name>
<feature type="region of interest" description="Disordered" evidence="1">
    <location>
        <begin position="454"/>
        <end position="483"/>
    </location>
</feature>
<sequence length="556" mass="62531">MAESLHNAIQSMSLRDEDPIDLPDNPCFQVFEQNELSLLGRLLNPACQPMDEMIEKMPSIWRVYDRVRGIALSAEKFQFVFQREEDMNTVLKDRPWTFNNWTMLLDRWIPSPPKDFLSSVDVWVRISHIPMNYYTLDTMRFLARKIGHVIDIAYDPKVSQKETFIRAHVRLDIANPATARRMLNIPSGGQVMIEFEYEKLRKRCFHCLRLTHERPDCPLLRSRVQRSSNSTSNTALPVSKNAPSVPPGFEPLFPELPSEDRLMALQYIAHSDPTERQARILRVQQSVRGADATQRSRIPSSGLFHSFPPEERDMAMQYVNHSDPTERQARILRVQQATGGEGGLEAPQNPNNALFPELLHEERTMAVQYVNHSDPTERQARIVRVQQSMGPLCETNSSTFPTINAAQLKGKGLAVDNDKQSSLQGGGCVQKGRDNDVWSVPLALLAQKTKELVDEEMGSSGTRRISRRQSEGKTGKKSSQRWKRIAKQDVGVLSSVRIPDLPLNEATLSGAKVVSEDVTGSKAKRKAVVHVDDHGAKSSKTSPSTVASGLKPLPSQ</sequence>
<proteinExistence type="predicted"/>
<feature type="region of interest" description="Disordered" evidence="1">
    <location>
        <begin position="509"/>
        <end position="556"/>
    </location>
</feature>
<dbReference type="EMBL" id="CM010634">
    <property type="protein sequence ID" value="RID54935.1"/>
    <property type="molecule type" value="Genomic_DNA"/>
</dbReference>
<dbReference type="Pfam" id="PF14392">
    <property type="entry name" value="zf-CCHC_4"/>
    <property type="match status" value="1"/>
</dbReference>
<feature type="compositionally biased region" description="Polar residues" evidence="1">
    <location>
        <begin position="225"/>
        <end position="236"/>
    </location>
</feature>
<evidence type="ECO:0000256" key="1">
    <source>
        <dbReference type="SAM" id="MobiDB-lite"/>
    </source>
</evidence>
<reference evidence="4 5" key="1">
    <citation type="submission" date="2018-06" db="EMBL/GenBank/DDBJ databases">
        <title>WGS assembly of Brassica rapa FPsc.</title>
        <authorList>
            <person name="Bowman J."/>
            <person name="Kohchi T."/>
            <person name="Yamato K."/>
            <person name="Jenkins J."/>
            <person name="Shu S."/>
            <person name="Ishizaki K."/>
            <person name="Yamaoka S."/>
            <person name="Nishihama R."/>
            <person name="Nakamura Y."/>
            <person name="Berger F."/>
            <person name="Adam C."/>
            <person name="Aki S."/>
            <person name="Althoff F."/>
            <person name="Araki T."/>
            <person name="Arteaga-Vazquez M."/>
            <person name="Balasubrmanian S."/>
            <person name="Bauer D."/>
            <person name="Boehm C."/>
            <person name="Briginshaw L."/>
            <person name="Caballero-Perez J."/>
            <person name="Catarino B."/>
            <person name="Chen F."/>
            <person name="Chiyoda S."/>
            <person name="Chovatia M."/>
            <person name="Davies K."/>
            <person name="Delmans M."/>
            <person name="Demura T."/>
            <person name="Dierschke T."/>
            <person name="Dolan L."/>
            <person name="Dorantes-Acosta A."/>
            <person name="Eklund D."/>
            <person name="Florent S."/>
            <person name="Flores-Sandoval E."/>
            <person name="Fujiyama A."/>
            <person name="Fukuzawa H."/>
            <person name="Galik B."/>
            <person name="Grimanelli D."/>
            <person name="Grimwood J."/>
            <person name="Grossniklaus U."/>
            <person name="Hamada T."/>
            <person name="Haseloff J."/>
            <person name="Hetherington A."/>
            <person name="Higo A."/>
            <person name="Hirakawa Y."/>
            <person name="Hundley H."/>
            <person name="Ikeda Y."/>
            <person name="Inoue K."/>
            <person name="Inoue S."/>
            <person name="Ishida S."/>
            <person name="Jia Q."/>
            <person name="Kakita M."/>
            <person name="Kanazawa T."/>
            <person name="Kawai Y."/>
            <person name="Kawashima T."/>
            <person name="Kennedy M."/>
            <person name="Kinose K."/>
            <person name="Kinoshita T."/>
            <person name="Kohara Y."/>
            <person name="Koide E."/>
            <person name="Komatsu K."/>
            <person name="Kopischke S."/>
            <person name="Kubo M."/>
            <person name="Kyozuka J."/>
            <person name="Lagercrantz U."/>
            <person name="Lin S."/>
            <person name="Lindquist E."/>
            <person name="Lipzen A."/>
            <person name="Lu C."/>
            <person name="Luna E."/>
            <person name="Martienssen R."/>
            <person name="Minamino N."/>
            <person name="Mizutani M."/>
            <person name="Mizutani M."/>
            <person name="Mochizuki N."/>
            <person name="Monte I."/>
            <person name="Mosher R."/>
            <person name="Nagasaki H."/>
            <person name="Nakagami H."/>
            <person name="Naramoto S."/>
            <person name="Nishitani K."/>
            <person name="Ohtani M."/>
            <person name="Okamoto T."/>
            <person name="Okumura M."/>
            <person name="Phillips J."/>
            <person name="Pollak B."/>
            <person name="Reinders A."/>
            <person name="Roevekamp M."/>
            <person name="Sano R."/>
            <person name="Sawa S."/>
            <person name="Schmid M."/>
            <person name="Shirakawa M."/>
            <person name="Solano R."/>
            <person name="Spunde A."/>
            <person name="Suetsugu N."/>
            <person name="Sugano S."/>
            <person name="Sugiyama A."/>
            <person name="Sun R."/>
            <person name="Suzuki Y."/>
            <person name="Takenaka M."/>
            <person name="Takezawa D."/>
            <person name="Tomogane H."/>
            <person name="Tsuzuki M."/>
            <person name="Ueda T."/>
            <person name="Umeda M."/>
            <person name="Ward J."/>
            <person name="Watanabe Y."/>
            <person name="Yazaki K."/>
            <person name="Yokoyama R."/>
            <person name="Yoshitake Y."/>
            <person name="Yotsui I."/>
            <person name="Zachgo S."/>
            <person name="Schmutz J."/>
        </authorList>
    </citation>
    <scope>NUCLEOTIDE SEQUENCE [LARGE SCALE GENOMIC DNA]</scope>
    <source>
        <strain evidence="5">cv. B-3</strain>
    </source>
</reference>
<protein>
    <recommendedName>
        <fullName evidence="6">DUF4283 domain-containing protein</fullName>
    </recommendedName>
</protein>
<feature type="region of interest" description="Disordered" evidence="1">
    <location>
        <begin position="224"/>
        <end position="243"/>
    </location>
</feature>
<evidence type="ECO:0008006" key="6">
    <source>
        <dbReference type="Google" id="ProtNLM"/>
    </source>
</evidence>
<organism evidence="4 5">
    <name type="scientific">Brassica campestris</name>
    <name type="common">Field mustard</name>
    <dbReference type="NCBI Taxonomy" id="3711"/>
    <lineage>
        <taxon>Eukaryota</taxon>
        <taxon>Viridiplantae</taxon>
        <taxon>Streptophyta</taxon>
        <taxon>Embryophyta</taxon>
        <taxon>Tracheophyta</taxon>
        <taxon>Spermatophyta</taxon>
        <taxon>Magnoliopsida</taxon>
        <taxon>eudicotyledons</taxon>
        <taxon>Gunneridae</taxon>
        <taxon>Pentapetalae</taxon>
        <taxon>rosids</taxon>
        <taxon>malvids</taxon>
        <taxon>Brassicales</taxon>
        <taxon>Brassicaceae</taxon>
        <taxon>Brassiceae</taxon>
        <taxon>Brassica</taxon>
    </lineage>
</organism>
<dbReference type="InterPro" id="IPR040256">
    <property type="entry name" value="At4g02000-like"/>
</dbReference>
<feature type="domain" description="Zinc knuckle CX2CX4HX4C" evidence="3">
    <location>
        <begin position="171"/>
        <end position="218"/>
    </location>
</feature>